<dbReference type="PROSITE" id="PS50929">
    <property type="entry name" value="ABC_TM1F"/>
    <property type="match status" value="1"/>
</dbReference>
<dbReference type="SUPFAM" id="SSF52540">
    <property type="entry name" value="P-loop containing nucleoside triphosphate hydrolases"/>
    <property type="match status" value="1"/>
</dbReference>
<evidence type="ECO:0000256" key="1">
    <source>
        <dbReference type="ARBA" id="ARBA00004651"/>
    </source>
</evidence>
<dbReference type="GO" id="GO:0005886">
    <property type="term" value="C:plasma membrane"/>
    <property type="evidence" value="ECO:0007669"/>
    <property type="project" value="UniProtKB-SubCell"/>
</dbReference>
<dbReference type="PANTHER" id="PTHR43394:SF1">
    <property type="entry name" value="ATP-BINDING CASSETTE SUB-FAMILY B MEMBER 10, MITOCHONDRIAL"/>
    <property type="match status" value="1"/>
</dbReference>
<dbReference type="KEGG" id="pami:JCM7686_0458"/>
<dbReference type="InterPro" id="IPR003593">
    <property type="entry name" value="AAA+_ATPase"/>
</dbReference>
<evidence type="ECO:0000256" key="7">
    <source>
        <dbReference type="SAM" id="Phobius"/>
    </source>
</evidence>
<dbReference type="GO" id="GO:0015421">
    <property type="term" value="F:ABC-type oligopeptide transporter activity"/>
    <property type="evidence" value="ECO:0007669"/>
    <property type="project" value="TreeGrafter"/>
</dbReference>
<dbReference type="Gene3D" id="1.20.1560.10">
    <property type="entry name" value="ABC transporter type 1, transmembrane domain"/>
    <property type="match status" value="1"/>
</dbReference>
<feature type="domain" description="ABC transporter" evidence="8">
    <location>
        <begin position="324"/>
        <end position="530"/>
    </location>
</feature>
<protein>
    <submittedName>
        <fullName evidence="10">ATP-binding/permease protein CydC</fullName>
        <ecNumber evidence="10">3.6.3.-</ecNumber>
    </submittedName>
</protein>
<dbReference type="EMBL" id="CP006650">
    <property type="protein sequence ID" value="AGT07567.1"/>
    <property type="molecule type" value="Genomic_DNA"/>
</dbReference>
<keyword evidence="5 7" id="KW-1133">Transmembrane helix</keyword>
<dbReference type="OrthoDB" id="5288404at2"/>
<dbReference type="CDD" id="cd03228">
    <property type="entry name" value="ABCC_MRP_Like"/>
    <property type="match status" value="1"/>
</dbReference>
<dbReference type="InterPro" id="IPR036640">
    <property type="entry name" value="ABC1_TM_sf"/>
</dbReference>
<dbReference type="GO" id="GO:0005524">
    <property type="term" value="F:ATP binding"/>
    <property type="evidence" value="ECO:0007669"/>
    <property type="project" value="UniProtKB-KW"/>
</dbReference>
<feature type="domain" description="ABC transmembrane type-1" evidence="9">
    <location>
        <begin position="22"/>
        <end position="310"/>
    </location>
</feature>
<dbReference type="InterPro" id="IPR011527">
    <property type="entry name" value="ABC1_TM_dom"/>
</dbReference>
<dbReference type="AlphaFoldDB" id="S5XR93"/>
<dbReference type="InterPro" id="IPR027417">
    <property type="entry name" value="P-loop_NTPase"/>
</dbReference>
<feature type="transmembrane region" description="Helical" evidence="7">
    <location>
        <begin position="166"/>
        <end position="186"/>
    </location>
</feature>
<keyword evidence="2 7" id="KW-0812">Transmembrane</keyword>
<dbReference type="InterPro" id="IPR003439">
    <property type="entry name" value="ABC_transporter-like_ATP-bd"/>
</dbReference>
<keyword evidence="6 7" id="KW-0472">Membrane</keyword>
<evidence type="ECO:0000313" key="10">
    <source>
        <dbReference type="EMBL" id="AGT07567.1"/>
    </source>
</evidence>
<dbReference type="Pfam" id="PF00005">
    <property type="entry name" value="ABC_tran"/>
    <property type="match status" value="1"/>
</dbReference>
<dbReference type="EC" id="3.6.3.-" evidence="10"/>
<gene>
    <name evidence="10" type="ORF">JCM7686_0458</name>
</gene>
<keyword evidence="11" id="KW-1185">Reference proteome</keyword>
<reference evidence="10 11" key="1">
    <citation type="journal article" date="2014" name="BMC Genomics">
        <title>Architecture and functions of a multipartite genome of the methylotrophic bacterium Paracoccus aminophilus JCM 7686, containing primary and secondary chromids.</title>
        <authorList>
            <person name="Dziewit L."/>
            <person name="Czarnecki J."/>
            <person name="Wibberg D."/>
            <person name="Radlinska M."/>
            <person name="Mrozek P."/>
            <person name="Szymczak M."/>
            <person name="Schluter A."/>
            <person name="Puhler A."/>
            <person name="Bartosik D."/>
        </authorList>
    </citation>
    <scope>NUCLEOTIDE SEQUENCE [LARGE SCALE GENOMIC DNA]</scope>
    <source>
        <strain evidence="10">JCM 7686</strain>
    </source>
</reference>
<dbReference type="Proteomes" id="UP000015480">
    <property type="component" value="Chromosome"/>
</dbReference>
<accession>S5XR93</accession>
<dbReference type="RefSeq" id="WP_020949206.1">
    <property type="nucleotide sequence ID" value="NC_022041.1"/>
</dbReference>
<dbReference type="STRING" id="1367847.JCM7686_0458"/>
<dbReference type="InterPro" id="IPR039421">
    <property type="entry name" value="Type_1_exporter"/>
</dbReference>
<evidence type="ECO:0000256" key="6">
    <source>
        <dbReference type="ARBA" id="ARBA00023136"/>
    </source>
</evidence>
<keyword evidence="4 10" id="KW-0067">ATP-binding</keyword>
<keyword evidence="10" id="KW-0378">Hydrolase</keyword>
<dbReference type="SMART" id="SM00382">
    <property type="entry name" value="AAA"/>
    <property type="match status" value="1"/>
</dbReference>
<dbReference type="eggNOG" id="COG4987">
    <property type="taxonomic scope" value="Bacteria"/>
</dbReference>
<evidence type="ECO:0000256" key="4">
    <source>
        <dbReference type="ARBA" id="ARBA00022840"/>
    </source>
</evidence>
<dbReference type="HOGENOM" id="CLU_000604_84_9_5"/>
<evidence type="ECO:0000259" key="8">
    <source>
        <dbReference type="PROSITE" id="PS50893"/>
    </source>
</evidence>
<evidence type="ECO:0000256" key="5">
    <source>
        <dbReference type="ARBA" id="ARBA00022989"/>
    </source>
</evidence>
<evidence type="ECO:0000256" key="3">
    <source>
        <dbReference type="ARBA" id="ARBA00022741"/>
    </source>
</evidence>
<dbReference type="PROSITE" id="PS50893">
    <property type="entry name" value="ABC_TRANSPORTER_2"/>
    <property type="match status" value="1"/>
</dbReference>
<dbReference type="Gene3D" id="3.40.50.300">
    <property type="entry name" value="P-loop containing nucleotide triphosphate hydrolases"/>
    <property type="match status" value="1"/>
</dbReference>
<evidence type="ECO:0000256" key="2">
    <source>
        <dbReference type="ARBA" id="ARBA00022692"/>
    </source>
</evidence>
<keyword evidence="3" id="KW-0547">Nucleotide-binding</keyword>
<dbReference type="PATRIC" id="fig|1367847.3.peg.402"/>
<dbReference type="SUPFAM" id="SSF90123">
    <property type="entry name" value="ABC transporter transmembrane region"/>
    <property type="match status" value="1"/>
</dbReference>
<dbReference type="PROSITE" id="PS00211">
    <property type="entry name" value="ABC_TRANSPORTER_1"/>
    <property type="match status" value="1"/>
</dbReference>
<feature type="transmembrane region" description="Helical" evidence="7">
    <location>
        <begin position="140"/>
        <end position="160"/>
    </location>
</feature>
<evidence type="ECO:0000313" key="11">
    <source>
        <dbReference type="Proteomes" id="UP000015480"/>
    </source>
</evidence>
<name>S5XR93_PARAH</name>
<sequence length="530" mass="54995">MSALRQIWRIMAGRPRRRVMGWALLLAALVLLGGAGLLALSGWFITAAAVAGAAGVGATFDVFRPAAAVRGLAVFRTAARYGERWFGHDATLRGVVALRSAVLTGLSQLGWREMARLRRGPALARVIADTDVLDGLPLRLVLPFCGAVVTFGAAFALLWALTGWVFALWIVGAHVLGAGAAALWGLPRAAALAPGQLAASEAFRTRTLDLVAARDVLAVHGLLPETRAAALAAEAEARALTAALDRIERGVGLALEVTRGVAVAGALALGGIAVEAGHFSPGLAAMGVFLALALGEVSAPLRRATADFGRIRDAAGRVAPVLSVQASDPEPIADPGTALPLKLGALSLGPGQMLALLGPSGVGKSTLLARIAGVLPPKTADEIRLGGVCVADWSETALRRELVLVPQRPALIAGSLRDNLRLAAPEASDAELAQAMAVVCLDGLREGLDLRLGDGGAGLSGGERRRLALARAILRRPALLLLDEPTEGLDPETAHLVLRNLRDALPQSAIVTATHRRGETLRADFVMELR</sequence>
<organism evidence="10 11">
    <name type="scientific">Paracoccus aminophilus JCM 7686</name>
    <dbReference type="NCBI Taxonomy" id="1367847"/>
    <lineage>
        <taxon>Bacteria</taxon>
        <taxon>Pseudomonadati</taxon>
        <taxon>Pseudomonadota</taxon>
        <taxon>Alphaproteobacteria</taxon>
        <taxon>Rhodobacterales</taxon>
        <taxon>Paracoccaceae</taxon>
        <taxon>Paracoccus</taxon>
    </lineage>
</organism>
<dbReference type="GO" id="GO:0016887">
    <property type="term" value="F:ATP hydrolysis activity"/>
    <property type="evidence" value="ECO:0007669"/>
    <property type="project" value="InterPro"/>
</dbReference>
<evidence type="ECO:0000259" key="9">
    <source>
        <dbReference type="PROSITE" id="PS50929"/>
    </source>
</evidence>
<dbReference type="PANTHER" id="PTHR43394">
    <property type="entry name" value="ATP-DEPENDENT PERMEASE MDL1, MITOCHONDRIAL"/>
    <property type="match status" value="1"/>
</dbReference>
<proteinExistence type="predicted"/>
<comment type="subcellular location">
    <subcellularLocation>
        <location evidence="1">Cell membrane</location>
        <topology evidence="1">Multi-pass membrane protein</topology>
    </subcellularLocation>
</comment>
<dbReference type="InterPro" id="IPR017871">
    <property type="entry name" value="ABC_transporter-like_CS"/>
</dbReference>